<dbReference type="Proteomes" id="UP000515152">
    <property type="component" value="Chromosome 17"/>
</dbReference>
<evidence type="ECO:0000256" key="4">
    <source>
        <dbReference type="ARBA" id="ARBA00038205"/>
    </source>
</evidence>
<evidence type="ECO:0000313" key="7">
    <source>
        <dbReference type="RefSeq" id="XP_031439770.1"/>
    </source>
</evidence>
<dbReference type="Gene3D" id="1.10.287.1130">
    <property type="entry name" value="CytochromE C oxidase copper chaperone"/>
    <property type="match status" value="1"/>
</dbReference>
<keyword evidence="2" id="KW-0496">Mitochondrion</keyword>
<dbReference type="AlphaFoldDB" id="A0A6P8GYC2"/>
<reference evidence="7" key="1">
    <citation type="submission" date="2025-08" db="UniProtKB">
        <authorList>
            <consortium name="RefSeq"/>
        </authorList>
    </citation>
    <scope>IDENTIFICATION</scope>
</reference>
<comment type="subcellular location">
    <subcellularLocation>
        <location evidence="1">Mitochondrion intermembrane space</location>
    </subcellularLocation>
</comment>
<gene>
    <name evidence="7" type="primary">LOC116224396</name>
</gene>
<accession>A0A6P8GYC2</accession>
<evidence type="ECO:0000313" key="6">
    <source>
        <dbReference type="Proteomes" id="UP000515152"/>
    </source>
</evidence>
<dbReference type="GO" id="GO:0033108">
    <property type="term" value="P:mitochondrial respiratory chain complex assembly"/>
    <property type="evidence" value="ECO:0007669"/>
    <property type="project" value="TreeGrafter"/>
</dbReference>
<dbReference type="InterPro" id="IPR051040">
    <property type="entry name" value="COX23"/>
</dbReference>
<dbReference type="KEGG" id="char:116224396"/>
<dbReference type="PROSITE" id="PS51808">
    <property type="entry name" value="CHCH"/>
    <property type="match status" value="1"/>
</dbReference>
<dbReference type="GeneID" id="116224396"/>
<keyword evidence="6" id="KW-1185">Reference proteome</keyword>
<sequence length="129" mass="14993">MQAGQRWESISEKRRRACLAGLSPFYLISPSIRLDSDAACQKMPMNTNARKVRNQDGNPCIEESDGSQKCMDRNNYDKGMCTFYFQRYKECRKYWHNIMIQRRRDGVKPDMPTASEREDILAAIGGKPY</sequence>
<protein>
    <recommendedName>
        <fullName evidence="5">Coiled-coil-helix-coiled-coil-helix domain-containing protein 7</fullName>
    </recommendedName>
</protein>
<dbReference type="OrthoDB" id="9971592at2759"/>
<dbReference type="GO" id="GO:0005758">
    <property type="term" value="C:mitochondrial intermembrane space"/>
    <property type="evidence" value="ECO:0007669"/>
    <property type="project" value="UniProtKB-SubCell"/>
</dbReference>
<name>A0A6P8GYC2_CLUHA</name>
<evidence type="ECO:0000256" key="3">
    <source>
        <dbReference type="ARBA" id="ARBA00023157"/>
    </source>
</evidence>
<keyword evidence="3" id="KW-1015">Disulfide bond</keyword>
<dbReference type="InterPro" id="IPR009069">
    <property type="entry name" value="Cys_alpha_HP_mot_SF"/>
</dbReference>
<dbReference type="SUPFAM" id="SSF47072">
    <property type="entry name" value="Cysteine alpha-hairpin motif"/>
    <property type="match status" value="1"/>
</dbReference>
<comment type="similarity">
    <text evidence="4">Belongs to the CHCHD7 family.</text>
</comment>
<evidence type="ECO:0000256" key="1">
    <source>
        <dbReference type="ARBA" id="ARBA00004569"/>
    </source>
</evidence>
<dbReference type="PANTHER" id="PTHR46811">
    <property type="entry name" value="COILED-COIL-HELIX-COILED-COIL-HELIX DOMAIN-CONTAINING PROTEIN 7"/>
    <property type="match status" value="1"/>
</dbReference>
<organism evidence="6 7">
    <name type="scientific">Clupea harengus</name>
    <name type="common">Atlantic herring</name>
    <dbReference type="NCBI Taxonomy" id="7950"/>
    <lineage>
        <taxon>Eukaryota</taxon>
        <taxon>Metazoa</taxon>
        <taxon>Chordata</taxon>
        <taxon>Craniata</taxon>
        <taxon>Vertebrata</taxon>
        <taxon>Euteleostomi</taxon>
        <taxon>Actinopterygii</taxon>
        <taxon>Neopterygii</taxon>
        <taxon>Teleostei</taxon>
        <taxon>Clupei</taxon>
        <taxon>Clupeiformes</taxon>
        <taxon>Clupeoidei</taxon>
        <taxon>Clupeidae</taxon>
        <taxon>Clupea</taxon>
    </lineage>
</organism>
<evidence type="ECO:0000256" key="5">
    <source>
        <dbReference type="ARBA" id="ARBA00039509"/>
    </source>
</evidence>
<dbReference type="RefSeq" id="XP_031439770.1">
    <property type="nucleotide sequence ID" value="XM_031583910.2"/>
</dbReference>
<dbReference type="PANTHER" id="PTHR46811:SF1">
    <property type="entry name" value="COILED-COIL-HELIX-COILED-COIL-HELIX DOMAIN-CONTAINING PROTEIN 7"/>
    <property type="match status" value="1"/>
</dbReference>
<proteinExistence type="inferred from homology"/>
<evidence type="ECO:0000256" key="2">
    <source>
        <dbReference type="ARBA" id="ARBA00023128"/>
    </source>
</evidence>